<dbReference type="SUPFAM" id="SSF48403">
    <property type="entry name" value="Ankyrin repeat"/>
    <property type="match status" value="1"/>
</dbReference>
<dbReference type="EMBL" id="JBFXLU010000055">
    <property type="protein sequence ID" value="KAL2847503.1"/>
    <property type="molecule type" value="Genomic_DNA"/>
</dbReference>
<dbReference type="Gene3D" id="1.25.40.20">
    <property type="entry name" value="Ankyrin repeat-containing domain"/>
    <property type="match status" value="2"/>
</dbReference>
<feature type="domain" description="Clr5" evidence="4">
    <location>
        <begin position="9"/>
        <end position="52"/>
    </location>
</feature>
<dbReference type="InterPro" id="IPR036770">
    <property type="entry name" value="Ankyrin_rpt-contain_sf"/>
</dbReference>
<dbReference type="PANTHER" id="PTHR24171">
    <property type="entry name" value="ANKYRIN REPEAT DOMAIN-CONTAINING PROTEIN 39-RELATED"/>
    <property type="match status" value="1"/>
</dbReference>
<feature type="repeat" description="ANK" evidence="3">
    <location>
        <begin position="219"/>
        <end position="251"/>
    </location>
</feature>
<comment type="caution">
    <text evidence="5">The sequence shown here is derived from an EMBL/GenBank/DDBJ whole genome shotgun (WGS) entry which is preliminary data.</text>
</comment>
<keyword evidence="6" id="KW-1185">Reference proteome</keyword>
<organism evidence="5 6">
    <name type="scientific">Aspergillus pseudoustus</name>
    <dbReference type="NCBI Taxonomy" id="1810923"/>
    <lineage>
        <taxon>Eukaryota</taxon>
        <taxon>Fungi</taxon>
        <taxon>Dikarya</taxon>
        <taxon>Ascomycota</taxon>
        <taxon>Pezizomycotina</taxon>
        <taxon>Eurotiomycetes</taxon>
        <taxon>Eurotiomycetidae</taxon>
        <taxon>Eurotiales</taxon>
        <taxon>Aspergillaceae</taxon>
        <taxon>Aspergillus</taxon>
        <taxon>Aspergillus subgen. Nidulantes</taxon>
    </lineage>
</organism>
<gene>
    <name evidence="5" type="ORF">BJY01DRAFT_246730</name>
</gene>
<evidence type="ECO:0000256" key="1">
    <source>
        <dbReference type="ARBA" id="ARBA00022737"/>
    </source>
</evidence>
<evidence type="ECO:0000313" key="6">
    <source>
        <dbReference type="Proteomes" id="UP001610446"/>
    </source>
</evidence>
<evidence type="ECO:0000256" key="2">
    <source>
        <dbReference type="ARBA" id="ARBA00023043"/>
    </source>
</evidence>
<dbReference type="Pfam" id="PF13637">
    <property type="entry name" value="Ank_4"/>
    <property type="match status" value="1"/>
</dbReference>
<reference evidence="5 6" key="1">
    <citation type="submission" date="2024-07" db="EMBL/GenBank/DDBJ databases">
        <title>Section-level genome sequencing and comparative genomics of Aspergillus sections Usti and Cavernicolus.</title>
        <authorList>
            <consortium name="Lawrence Berkeley National Laboratory"/>
            <person name="Nybo J.L."/>
            <person name="Vesth T.C."/>
            <person name="Theobald S."/>
            <person name="Frisvad J.C."/>
            <person name="Larsen T.O."/>
            <person name="Kjaerboelling I."/>
            <person name="Rothschild-Mancinelli K."/>
            <person name="Lyhne E.K."/>
            <person name="Kogle M.E."/>
            <person name="Barry K."/>
            <person name="Clum A."/>
            <person name="Na H."/>
            <person name="Ledsgaard L."/>
            <person name="Lin J."/>
            <person name="Lipzen A."/>
            <person name="Kuo A."/>
            <person name="Riley R."/>
            <person name="Mondo S."/>
            <person name="Labutti K."/>
            <person name="Haridas S."/>
            <person name="Pangalinan J."/>
            <person name="Salamov A.A."/>
            <person name="Simmons B.A."/>
            <person name="Magnuson J.K."/>
            <person name="Chen J."/>
            <person name="Drula E."/>
            <person name="Henrissat B."/>
            <person name="Wiebenga A."/>
            <person name="Lubbers R.J."/>
            <person name="Gomes A.C."/>
            <person name="Makela M.R."/>
            <person name="Stajich J."/>
            <person name="Grigoriev I.V."/>
            <person name="Mortensen U.H."/>
            <person name="De Vries R.P."/>
            <person name="Baker S.E."/>
            <person name="Andersen M.R."/>
        </authorList>
    </citation>
    <scope>NUCLEOTIDE SEQUENCE [LARGE SCALE GENOMIC DNA]</scope>
    <source>
        <strain evidence="5 6">CBS 123904</strain>
    </source>
</reference>
<evidence type="ECO:0000313" key="5">
    <source>
        <dbReference type="EMBL" id="KAL2847503.1"/>
    </source>
</evidence>
<dbReference type="Proteomes" id="UP001610446">
    <property type="component" value="Unassembled WGS sequence"/>
</dbReference>
<keyword evidence="1" id="KW-0677">Repeat</keyword>
<dbReference type="Pfam" id="PF14420">
    <property type="entry name" value="Clr5"/>
    <property type="match status" value="1"/>
</dbReference>
<sequence length="348" mass="38714">MPYAPRIPSETWEQHKHDIVAVYRSSSLQETMSYMGEKYGFRPRLAKWGISKYHPGRDWIGVASRIRKRAGAGKKSEVMIRRRKYTTPEVEKEIARHVSSREQWSTSGDIVLPDYITVSTPQTESVGVSREQLLRNLPWCLLSRGIQSPWNHFPTYDAHEYEDQSLESMKFLAELGASVDSRDPELATPLQRACRQGLYKSCCFLIDHGASIDANATDHMGTPLQEALKREDVKIANLLLEHGADVNAPPAEVSGFTALQAASVDSMLDMAVRLLEFGADVAGPAAKGGNTAINGAAERGYGDMVQLLLNAYQIREIDLEPVCRQAAGYAEKKGHPELAEWLRGYSPP</sequence>
<dbReference type="InterPro" id="IPR025676">
    <property type="entry name" value="Clr5_dom"/>
</dbReference>
<keyword evidence="2 3" id="KW-0040">ANK repeat</keyword>
<dbReference type="Pfam" id="PF00023">
    <property type="entry name" value="Ank"/>
    <property type="match status" value="2"/>
</dbReference>
<evidence type="ECO:0000256" key="3">
    <source>
        <dbReference type="PROSITE-ProRule" id="PRU00023"/>
    </source>
</evidence>
<dbReference type="SMART" id="SM00248">
    <property type="entry name" value="ANK"/>
    <property type="match status" value="4"/>
</dbReference>
<dbReference type="PROSITE" id="PS50297">
    <property type="entry name" value="ANK_REP_REGION"/>
    <property type="match status" value="1"/>
</dbReference>
<protein>
    <submittedName>
        <fullName evidence="5">Ankyrin repeat-containing domain protein</fullName>
    </submittedName>
</protein>
<dbReference type="InterPro" id="IPR002110">
    <property type="entry name" value="Ankyrin_rpt"/>
</dbReference>
<name>A0ABR4K5A8_9EURO</name>
<dbReference type="PROSITE" id="PS50088">
    <property type="entry name" value="ANK_REPEAT"/>
    <property type="match status" value="1"/>
</dbReference>
<proteinExistence type="predicted"/>
<evidence type="ECO:0000259" key="4">
    <source>
        <dbReference type="Pfam" id="PF14420"/>
    </source>
</evidence>
<accession>A0ABR4K5A8</accession>